<dbReference type="KEGG" id="bcac:CGC64_06480"/>
<evidence type="ECO:0000313" key="5">
    <source>
        <dbReference type="Proteomes" id="UP000284431"/>
    </source>
</evidence>
<dbReference type="EMBL" id="VVYP01000004">
    <property type="protein sequence ID" value="KAA5465074.1"/>
    <property type="molecule type" value="Genomic_DNA"/>
</dbReference>
<accession>A0A412FVF8</accession>
<proteinExistence type="predicted"/>
<dbReference type="EMBL" id="QSCS01000011">
    <property type="protein sequence ID" value="RGY26307.1"/>
    <property type="molecule type" value="Genomic_DNA"/>
</dbReference>
<dbReference type="RefSeq" id="WP_005677080.1">
    <property type="nucleotide sequence ID" value="NZ_CAXSJX010000003.1"/>
</dbReference>
<sequence length="246" mass="28569">MNLPKKINPDNLIETIIEIRMNPICPPELWAGMISARIQELGYNYIPAPQVSVRLDKNGKMAVSVERGKENITYGIFIKEHIRFVMQGNSLSFNCNMGHYVGWNIYQKEIKDIITAMQECKIAKDFNRVQIRYISEYQDIDIIDYINGNICIGDETNRFRSQEIKLNRIDGNTKIFVSLVNKTKRRTPKGEEYSASLFDVNIYESFESSDSIEMVISLLDKIHMVEKETFFGLLKKDFIQSLNPEY</sequence>
<evidence type="ECO:0000313" key="3">
    <source>
        <dbReference type="EMBL" id="RGY26307.1"/>
    </source>
</evidence>
<dbReference type="NCBIfam" id="TIGR04255">
    <property type="entry name" value="sporadTIGR04255"/>
    <property type="match status" value="1"/>
</dbReference>
<gene>
    <name evidence="2" type="ORF">DWY26_08090</name>
    <name evidence="3" type="ORF">DXA49_08380</name>
    <name evidence="1" type="ORF">F2Y36_04975</name>
</gene>
<organism evidence="2 4">
    <name type="scientific">Bacteroides caccae</name>
    <dbReference type="NCBI Taxonomy" id="47678"/>
    <lineage>
        <taxon>Bacteria</taxon>
        <taxon>Pseudomonadati</taxon>
        <taxon>Bacteroidota</taxon>
        <taxon>Bacteroidia</taxon>
        <taxon>Bacteroidales</taxon>
        <taxon>Bacteroidaceae</taxon>
        <taxon>Bacteroides</taxon>
    </lineage>
</organism>
<evidence type="ECO:0000313" key="6">
    <source>
        <dbReference type="Proteomes" id="UP000475905"/>
    </source>
</evidence>
<reference evidence="1 6" key="2">
    <citation type="journal article" date="2019" name="Nat. Med.">
        <title>A library of human gut bacterial isolates paired with longitudinal multiomics data enables mechanistic microbiome research.</title>
        <authorList>
            <person name="Poyet M."/>
            <person name="Groussin M."/>
            <person name="Gibbons S.M."/>
            <person name="Avila-Pacheco J."/>
            <person name="Jiang X."/>
            <person name="Kearney S.M."/>
            <person name="Perrotta A.R."/>
            <person name="Berdy B."/>
            <person name="Zhao S."/>
            <person name="Lieberman T.D."/>
            <person name="Swanson P.K."/>
            <person name="Smith M."/>
            <person name="Roesemann S."/>
            <person name="Alexander J.E."/>
            <person name="Rich S.A."/>
            <person name="Livny J."/>
            <person name="Vlamakis H."/>
            <person name="Clish C."/>
            <person name="Bullock K."/>
            <person name="Deik A."/>
            <person name="Scott J."/>
            <person name="Pierce K.A."/>
            <person name="Xavier R.J."/>
            <person name="Alm E.J."/>
        </authorList>
    </citation>
    <scope>NUCLEOTIDE SEQUENCE [LARGE SCALE GENOMIC DNA]</scope>
    <source>
        <strain evidence="1 6">BIOML-A31</strain>
    </source>
</reference>
<reference evidence="4 5" key="1">
    <citation type="submission" date="2018-08" db="EMBL/GenBank/DDBJ databases">
        <title>A genome reference for cultivated species of the human gut microbiota.</title>
        <authorList>
            <person name="Zou Y."/>
            <person name="Xue W."/>
            <person name="Luo G."/>
        </authorList>
    </citation>
    <scope>NUCLEOTIDE SEQUENCE [LARGE SCALE GENOMIC DNA]</scope>
    <source>
        <strain evidence="2 4">AF24-29LB</strain>
        <strain evidence="3 5">OF02-6LB</strain>
    </source>
</reference>
<dbReference type="Proteomes" id="UP000475905">
    <property type="component" value="Unassembled WGS sequence"/>
</dbReference>
<dbReference type="InterPro" id="IPR026349">
    <property type="entry name" value="CHP04255"/>
</dbReference>
<evidence type="ECO:0000313" key="2">
    <source>
        <dbReference type="EMBL" id="RGR72180.1"/>
    </source>
</evidence>
<evidence type="ECO:0000313" key="1">
    <source>
        <dbReference type="EMBL" id="KAA5465074.1"/>
    </source>
</evidence>
<dbReference type="EMBL" id="QRUO01000006">
    <property type="protein sequence ID" value="RGR72180.1"/>
    <property type="molecule type" value="Genomic_DNA"/>
</dbReference>
<protein>
    <submittedName>
        <fullName evidence="2">TIGR04255 family protein</fullName>
    </submittedName>
</protein>
<dbReference type="AlphaFoldDB" id="A0A412FVF8"/>
<evidence type="ECO:0000313" key="4">
    <source>
        <dbReference type="Proteomes" id="UP000284205"/>
    </source>
</evidence>
<name>A0A412FVF8_9BACE</name>
<dbReference type="Proteomes" id="UP000284205">
    <property type="component" value="Unassembled WGS sequence"/>
</dbReference>
<dbReference type="Proteomes" id="UP000284431">
    <property type="component" value="Unassembled WGS sequence"/>
</dbReference>
<comment type="caution">
    <text evidence="2">The sequence shown here is derived from an EMBL/GenBank/DDBJ whole genome shotgun (WGS) entry which is preliminary data.</text>
</comment>